<proteinExistence type="predicted"/>
<keyword evidence="4" id="KW-0010">Activator</keyword>
<dbReference type="PANTHER" id="PTHR11793">
    <property type="entry name" value="BASIC HELIX-LOOP-HELIX TRANSCRIPTION FACTOR"/>
    <property type="match status" value="1"/>
</dbReference>
<protein>
    <recommendedName>
        <fullName evidence="10">Transcription factor 12</fullName>
    </recommendedName>
</protein>
<comment type="caution">
    <text evidence="8">The sequence shown here is derived from an EMBL/GenBank/DDBJ whole genome shotgun (WGS) entry which is preliminary data.</text>
</comment>
<accession>A0AAN8GHM5</accession>
<evidence type="ECO:0000256" key="4">
    <source>
        <dbReference type="ARBA" id="ARBA00023159"/>
    </source>
</evidence>
<keyword evidence="5" id="KW-0804">Transcription</keyword>
<keyword evidence="6" id="KW-0539">Nucleus</keyword>
<dbReference type="GO" id="GO:0000978">
    <property type="term" value="F:RNA polymerase II cis-regulatory region sequence-specific DNA binding"/>
    <property type="evidence" value="ECO:0007669"/>
    <property type="project" value="TreeGrafter"/>
</dbReference>
<dbReference type="GO" id="GO:0000785">
    <property type="term" value="C:chromatin"/>
    <property type="evidence" value="ECO:0007669"/>
    <property type="project" value="TreeGrafter"/>
</dbReference>
<dbReference type="AlphaFoldDB" id="A0AAN8GHM5"/>
<dbReference type="EMBL" id="JAULUE010002065">
    <property type="protein sequence ID" value="KAK5878528.1"/>
    <property type="molecule type" value="Genomic_DNA"/>
</dbReference>
<reference evidence="8 9" key="1">
    <citation type="journal article" date="2023" name="Mol. Biol. Evol.">
        <title>Genomics of Secondarily Temperate Adaptation in the Only Non-Antarctic Icefish.</title>
        <authorList>
            <person name="Rivera-Colon A.G."/>
            <person name="Rayamajhi N."/>
            <person name="Minhas B.F."/>
            <person name="Madrigal G."/>
            <person name="Bilyk K.T."/>
            <person name="Yoon V."/>
            <person name="Hune M."/>
            <person name="Gregory S."/>
            <person name="Cheng C.H.C."/>
            <person name="Catchen J.M."/>
        </authorList>
    </citation>
    <scope>NUCLEOTIDE SEQUENCE [LARGE SCALE GENOMIC DNA]</scope>
    <source>
        <strain evidence="8">JC2023a</strain>
    </source>
</reference>
<evidence type="ECO:0000256" key="2">
    <source>
        <dbReference type="ARBA" id="ARBA00023015"/>
    </source>
</evidence>
<dbReference type="GO" id="GO:0005667">
    <property type="term" value="C:transcription regulator complex"/>
    <property type="evidence" value="ECO:0007669"/>
    <property type="project" value="TreeGrafter"/>
</dbReference>
<evidence type="ECO:0008006" key="10">
    <source>
        <dbReference type="Google" id="ProtNLM"/>
    </source>
</evidence>
<keyword evidence="2" id="KW-0805">Transcription regulation</keyword>
<name>A0AAN8GHM5_9TELE</name>
<sequence>MAALGTDKELSDLLDFSAMRNNDLKMFPTSMMFSPPVGSGKNGPPSLGSGHFSGSNMEERTSAGSWASGSRSSKSYADGSQYMASHDSLSPPYANSSRLSASSPLLQGVQTLLSPSAPQQPLTSAGCAAKVAPLSLPAGSGSLCSEFLNIEEIK</sequence>
<dbReference type="Proteomes" id="UP001335648">
    <property type="component" value="Unassembled WGS sequence"/>
</dbReference>
<evidence type="ECO:0000256" key="7">
    <source>
        <dbReference type="SAM" id="MobiDB-lite"/>
    </source>
</evidence>
<keyword evidence="9" id="KW-1185">Reference proteome</keyword>
<dbReference type="GO" id="GO:0005634">
    <property type="term" value="C:nucleus"/>
    <property type="evidence" value="ECO:0007669"/>
    <property type="project" value="UniProtKB-SubCell"/>
</dbReference>
<comment type="subcellular location">
    <subcellularLocation>
        <location evidence="1">Nucleus</location>
    </subcellularLocation>
</comment>
<evidence type="ECO:0000256" key="6">
    <source>
        <dbReference type="ARBA" id="ARBA00023242"/>
    </source>
</evidence>
<evidence type="ECO:0000256" key="3">
    <source>
        <dbReference type="ARBA" id="ARBA00023125"/>
    </source>
</evidence>
<evidence type="ECO:0000256" key="5">
    <source>
        <dbReference type="ARBA" id="ARBA00023163"/>
    </source>
</evidence>
<evidence type="ECO:0000256" key="1">
    <source>
        <dbReference type="ARBA" id="ARBA00004123"/>
    </source>
</evidence>
<evidence type="ECO:0000313" key="8">
    <source>
        <dbReference type="EMBL" id="KAK5878528.1"/>
    </source>
</evidence>
<gene>
    <name evidence="8" type="ORF">CesoFtcFv8_023927</name>
</gene>
<organism evidence="8 9">
    <name type="scientific">Champsocephalus esox</name>
    <name type="common">pike icefish</name>
    <dbReference type="NCBI Taxonomy" id="159716"/>
    <lineage>
        <taxon>Eukaryota</taxon>
        <taxon>Metazoa</taxon>
        <taxon>Chordata</taxon>
        <taxon>Craniata</taxon>
        <taxon>Vertebrata</taxon>
        <taxon>Euteleostomi</taxon>
        <taxon>Actinopterygii</taxon>
        <taxon>Neopterygii</taxon>
        <taxon>Teleostei</taxon>
        <taxon>Neoteleostei</taxon>
        <taxon>Acanthomorphata</taxon>
        <taxon>Eupercaria</taxon>
        <taxon>Perciformes</taxon>
        <taxon>Notothenioidei</taxon>
        <taxon>Channichthyidae</taxon>
        <taxon>Champsocephalus</taxon>
    </lineage>
</organism>
<feature type="region of interest" description="Disordered" evidence="7">
    <location>
        <begin position="35"/>
        <end position="101"/>
    </location>
</feature>
<evidence type="ECO:0000313" key="9">
    <source>
        <dbReference type="Proteomes" id="UP001335648"/>
    </source>
</evidence>
<dbReference type="GO" id="GO:0000981">
    <property type="term" value="F:DNA-binding transcription factor activity, RNA polymerase II-specific"/>
    <property type="evidence" value="ECO:0007669"/>
    <property type="project" value="TreeGrafter"/>
</dbReference>
<feature type="compositionally biased region" description="Low complexity" evidence="7">
    <location>
        <begin position="62"/>
        <end position="80"/>
    </location>
</feature>
<dbReference type="PANTHER" id="PTHR11793:SF10">
    <property type="entry name" value="TRANSCRIPTION FACTOR 4"/>
    <property type="match status" value="1"/>
</dbReference>
<keyword evidence="3" id="KW-0238">DNA-binding</keyword>
<dbReference type="InterPro" id="IPR051098">
    <property type="entry name" value="NeuroDiff_E-box_TFs"/>
</dbReference>